<organism evidence="10 11">
    <name type="scientific">Nematostella vectensis</name>
    <name type="common">Starlet sea anemone</name>
    <dbReference type="NCBI Taxonomy" id="45351"/>
    <lineage>
        <taxon>Eukaryota</taxon>
        <taxon>Metazoa</taxon>
        <taxon>Cnidaria</taxon>
        <taxon>Anthozoa</taxon>
        <taxon>Hexacorallia</taxon>
        <taxon>Actiniaria</taxon>
        <taxon>Edwardsiidae</taxon>
        <taxon>Nematostella</taxon>
    </lineage>
</organism>
<dbReference type="OMA" id="NIACARC"/>
<gene>
    <name evidence="10" type="ORF">NEMVEDRAFT_v1g210434</name>
</gene>
<feature type="region of interest" description="Disordered" evidence="6">
    <location>
        <begin position="367"/>
        <end position="408"/>
    </location>
</feature>
<dbReference type="InterPro" id="IPR001212">
    <property type="entry name" value="Somatomedin_B_dom"/>
</dbReference>
<keyword evidence="5" id="KW-1015">Disulfide bond</keyword>
<evidence type="ECO:0000256" key="5">
    <source>
        <dbReference type="ARBA" id="ARBA00023157"/>
    </source>
</evidence>
<dbReference type="SUPFAM" id="SSF90188">
    <property type="entry name" value="Somatomedin B domain"/>
    <property type="match status" value="1"/>
</dbReference>
<keyword evidence="2 7" id="KW-0812">Transmembrane</keyword>
<feature type="transmembrane region" description="Helical" evidence="7">
    <location>
        <begin position="651"/>
        <end position="672"/>
    </location>
</feature>
<evidence type="ECO:0000259" key="8">
    <source>
        <dbReference type="PROSITE" id="PS50261"/>
    </source>
</evidence>
<dbReference type="GO" id="GO:0007166">
    <property type="term" value="P:cell surface receptor signaling pathway"/>
    <property type="evidence" value="ECO:0007669"/>
    <property type="project" value="InterPro"/>
</dbReference>
<feature type="transmembrane region" description="Helical" evidence="7">
    <location>
        <begin position="514"/>
        <end position="534"/>
    </location>
</feature>
<dbReference type="InterPro" id="IPR000832">
    <property type="entry name" value="GPCR_2_secretin-like"/>
</dbReference>
<dbReference type="Proteomes" id="UP000001593">
    <property type="component" value="Unassembled WGS sequence"/>
</dbReference>
<dbReference type="PROSITE" id="PS50261">
    <property type="entry name" value="G_PROTEIN_RECEP_F2_4"/>
    <property type="match status" value="1"/>
</dbReference>
<dbReference type="Pfam" id="PF00002">
    <property type="entry name" value="7tm_2"/>
    <property type="match status" value="2"/>
</dbReference>
<dbReference type="InParanoid" id="A7SD54"/>
<proteinExistence type="predicted"/>
<evidence type="ECO:0000256" key="3">
    <source>
        <dbReference type="ARBA" id="ARBA00022989"/>
    </source>
</evidence>
<feature type="compositionally biased region" description="Polar residues" evidence="6">
    <location>
        <begin position="383"/>
        <end position="393"/>
    </location>
</feature>
<feature type="transmembrane region" description="Helical" evidence="7">
    <location>
        <begin position="608"/>
        <end position="630"/>
    </location>
</feature>
<sequence length="736" mass="82201">MVIKMSVFFKSPQITCPHRHHLQPRSYLPDEFIFHYANQSFPIDFFTRELGSNLQWTASSCHTLERIASCAYGRCASTDSARKRRESLNPCFCDDICMELGDCCYDYVKRCLPGSQWQLPFHTRPSPKTCARTSEKRAFAMVSGCRQNPPGDKTAEKCYQDEHDTTLLSGAPVFDHAQNISYKNIYCAKCNNASQLSYWLMNITCENDDMESLWNDPGRLLKHVRENCTWEYLPSYAMGQNFDSCTPQDTDCVKNATDNQKKDVKQAVHDICNLYSLPIRSVEKIFKNPHCAICSDFSGGANCWLAYPYNPPAALNILFDFKTNEKYDLKILKGDNVEKLYTKAYSCATGHAYDLVEMTCKTLPIESQPSTTTPKTTSLTMSANQPTTANENITGGSTGSAMTGSESPTLPTTPCVRVIYKACDVTLLSNKSLLVMKTGAVYPKEHYTIRDLSVVVCVGKEAFAAKTIDSSHGNRIDEMQVFTYVGLALSAVTELVLLGVYCRVKEMRNIPGKNLMSFLAALLGYQIFYVLIGYNNIRELCIAVAIVIHYFFLASFGWMAVMAYDVMKTFTSKVCATLDKTVESVNIGYGQSPGGCWMEKNLSRLGTMHAPVSMVIVFNLVALLRTVLAIRKTQKTSRMARENGKNPLPYLIAKLSCVMGFTWILGLMVGLVDSTLVLYTYTILNSLQGFIVSLFFLSNKTTLSHLQKKKPLTSSAGVNDGTRPIQATENMAFSKM</sequence>
<dbReference type="eggNOG" id="KOG4193">
    <property type="taxonomic scope" value="Eukaryota"/>
</dbReference>
<dbReference type="Gene3D" id="4.10.410.20">
    <property type="match status" value="1"/>
</dbReference>
<evidence type="ECO:0000256" key="2">
    <source>
        <dbReference type="ARBA" id="ARBA00022692"/>
    </source>
</evidence>
<dbReference type="PROSITE" id="PS50958">
    <property type="entry name" value="SMB_2"/>
    <property type="match status" value="1"/>
</dbReference>
<evidence type="ECO:0000313" key="10">
    <source>
        <dbReference type="EMBL" id="EDO38383.1"/>
    </source>
</evidence>
<feature type="transmembrane region" description="Helical" evidence="7">
    <location>
        <begin position="678"/>
        <end position="698"/>
    </location>
</feature>
<dbReference type="Gene3D" id="1.20.1070.10">
    <property type="entry name" value="Rhodopsin 7-helix transmembrane proteins"/>
    <property type="match status" value="1"/>
</dbReference>
<dbReference type="CDD" id="cd15039">
    <property type="entry name" value="7tmB3_Methuselah-like"/>
    <property type="match status" value="1"/>
</dbReference>
<dbReference type="EMBL" id="DS469627">
    <property type="protein sequence ID" value="EDO38383.1"/>
    <property type="molecule type" value="Genomic_DNA"/>
</dbReference>
<feature type="domain" description="SMB" evidence="9">
    <location>
        <begin position="66"/>
        <end position="115"/>
    </location>
</feature>
<dbReference type="InterPro" id="IPR017981">
    <property type="entry name" value="GPCR_2-like_7TM"/>
</dbReference>
<dbReference type="PROSITE" id="PS00524">
    <property type="entry name" value="SMB_1"/>
    <property type="match status" value="1"/>
</dbReference>
<protein>
    <recommendedName>
        <fullName evidence="12">G-protein coupled receptors family 2 profile 2 domain-containing protein</fullName>
    </recommendedName>
</protein>
<dbReference type="AlphaFoldDB" id="A7SD54"/>
<keyword evidence="3 7" id="KW-1133">Transmembrane helix</keyword>
<evidence type="ECO:0000259" key="9">
    <source>
        <dbReference type="PROSITE" id="PS50958"/>
    </source>
</evidence>
<feature type="domain" description="G-protein coupled receptors family 2 profile 2" evidence="8">
    <location>
        <begin position="479"/>
        <end position="700"/>
    </location>
</feature>
<evidence type="ECO:0000256" key="7">
    <source>
        <dbReference type="SAM" id="Phobius"/>
    </source>
</evidence>
<reference evidence="10 11" key="1">
    <citation type="journal article" date="2007" name="Science">
        <title>Sea anemone genome reveals ancestral eumetazoan gene repertoire and genomic organization.</title>
        <authorList>
            <person name="Putnam N.H."/>
            <person name="Srivastava M."/>
            <person name="Hellsten U."/>
            <person name="Dirks B."/>
            <person name="Chapman J."/>
            <person name="Salamov A."/>
            <person name="Terry A."/>
            <person name="Shapiro H."/>
            <person name="Lindquist E."/>
            <person name="Kapitonov V.V."/>
            <person name="Jurka J."/>
            <person name="Genikhovich G."/>
            <person name="Grigoriev I.V."/>
            <person name="Lucas S.M."/>
            <person name="Steele R.E."/>
            <person name="Finnerty J.R."/>
            <person name="Technau U."/>
            <person name="Martindale M.Q."/>
            <person name="Rokhsar D.S."/>
        </authorList>
    </citation>
    <scope>NUCLEOTIDE SEQUENCE [LARGE SCALE GENOMIC DNA]</scope>
    <source>
        <strain evidence="11">CH2 X CH6</strain>
    </source>
</reference>
<feature type="compositionally biased region" description="Low complexity" evidence="6">
    <location>
        <begin position="367"/>
        <end position="382"/>
    </location>
</feature>
<dbReference type="InterPro" id="IPR036024">
    <property type="entry name" value="Somatomedin_B-like_dom_sf"/>
</dbReference>
<evidence type="ECO:0000256" key="6">
    <source>
        <dbReference type="SAM" id="MobiDB-lite"/>
    </source>
</evidence>
<evidence type="ECO:0000256" key="4">
    <source>
        <dbReference type="ARBA" id="ARBA00023136"/>
    </source>
</evidence>
<dbReference type="Pfam" id="PF01033">
    <property type="entry name" value="Somatomedin_B"/>
    <property type="match status" value="1"/>
</dbReference>
<dbReference type="GO" id="GO:0004930">
    <property type="term" value="F:G protein-coupled receptor activity"/>
    <property type="evidence" value="ECO:0007669"/>
    <property type="project" value="InterPro"/>
</dbReference>
<dbReference type="PhylomeDB" id="A7SD54"/>
<evidence type="ECO:0000313" key="11">
    <source>
        <dbReference type="Proteomes" id="UP000001593"/>
    </source>
</evidence>
<dbReference type="PANTHER" id="PTHR45902:SF4">
    <property type="entry name" value="G-PROTEIN COUPLED RECEPTORS FAMILY 2 PROFILE 2 DOMAIN-CONTAINING PROTEIN"/>
    <property type="match status" value="1"/>
</dbReference>
<dbReference type="HOGENOM" id="CLU_007551_1_0_1"/>
<name>A7SD54_NEMVE</name>
<keyword evidence="11" id="KW-1185">Reference proteome</keyword>
<feature type="transmembrane region" description="Helical" evidence="7">
    <location>
        <begin position="541"/>
        <end position="564"/>
    </location>
</feature>
<accession>A7SD54</accession>
<evidence type="ECO:0008006" key="12">
    <source>
        <dbReference type="Google" id="ProtNLM"/>
    </source>
</evidence>
<comment type="subcellular location">
    <subcellularLocation>
        <location evidence="1">Membrane</location>
        <topology evidence="1">Multi-pass membrane protein</topology>
    </subcellularLocation>
</comment>
<evidence type="ECO:0000256" key="1">
    <source>
        <dbReference type="ARBA" id="ARBA00004141"/>
    </source>
</evidence>
<dbReference type="GO" id="GO:0016020">
    <property type="term" value="C:membrane"/>
    <property type="evidence" value="ECO:0007669"/>
    <property type="project" value="UniProtKB-SubCell"/>
</dbReference>
<dbReference type="PANTHER" id="PTHR45902">
    <property type="entry name" value="LATROPHILIN RECEPTOR-LIKE PROTEIN A"/>
    <property type="match status" value="1"/>
</dbReference>
<dbReference type="InterPro" id="IPR053231">
    <property type="entry name" value="GPCR_LN-TM7"/>
</dbReference>
<keyword evidence="4 7" id="KW-0472">Membrane</keyword>